<reference evidence="5" key="1">
    <citation type="submission" date="2016-07" db="EMBL/GenBank/DDBJ databases">
        <authorList>
            <person name="Florea S."/>
            <person name="Webb J.S."/>
            <person name="Jaromczyk J."/>
            <person name="Schardl C.L."/>
        </authorList>
    </citation>
    <scope>NUCLEOTIDE SEQUENCE [LARGE SCALE GENOMIC DNA]</scope>
    <source>
        <strain evidence="5">1YdBTEX2</strain>
    </source>
</reference>
<feature type="domain" description="NADAR" evidence="3">
    <location>
        <begin position="13"/>
        <end position="158"/>
    </location>
</feature>
<dbReference type="NCBIfam" id="TIGR02464">
    <property type="entry name" value="ribofla_fusion"/>
    <property type="match status" value="1"/>
</dbReference>
<dbReference type="CDD" id="cd15457">
    <property type="entry name" value="NADAR"/>
    <property type="match status" value="1"/>
</dbReference>
<comment type="catalytic activity">
    <reaction evidence="1">
        <text>5-amino-6-(5-phospho-D-ribosylamino)uracil + H2O = 5,6-diaminouracil + D-ribose 5-phosphate</text>
        <dbReference type="Rhea" id="RHEA:55020"/>
        <dbReference type="ChEBI" id="CHEBI:15377"/>
        <dbReference type="ChEBI" id="CHEBI:46252"/>
        <dbReference type="ChEBI" id="CHEBI:58453"/>
        <dbReference type="ChEBI" id="CHEBI:78346"/>
    </reaction>
</comment>
<dbReference type="AlphaFoldDB" id="A0A1D3K845"/>
<dbReference type="SUPFAM" id="SSF143990">
    <property type="entry name" value="YbiA-like"/>
    <property type="match status" value="1"/>
</dbReference>
<comment type="catalytic activity">
    <reaction evidence="2">
        <text>2,5-diamino-6-hydroxy-4-(5-phosphoribosylamino)-pyrimidine + H2O = 2,5,6-triamino-4-hydroxypyrimidine + D-ribose 5-phosphate</text>
        <dbReference type="Rhea" id="RHEA:23436"/>
        <dbReference type="ChEBI" id="CHEBI:15377"/>
        <dbReference type="ChEBI" id="CHEBI:58614"/>
        <dbReference type="ChEBI" id="CHEBI:78346"/>
        <dbReference type="ChEBI" id="CHEBI:137796"/>
    </reaction>
</comment>
<dbReference type="EMBL" id="LT599584">
    <property type="protein sequence ID" value="SBW84478.1"/>
    <property type="molecule type" value="Genomic_DNA"/>
</dbReference>
<evidence type="ECO:0000313" key="5">
    <source>
        <dbReference type="Proteomes" id="UP000245431"/>
    </source>
</evidence>
<name>A0A1D3K845_PSEVE</name>
<protein>
    <recommendedName>
        <fullName evidence="3">NADAR domain-containing protein</fullName>
    </recommendedName>
</protein>
<evidence type="ECO:0000313" key="4">
    <source>
        <dbReference type="EMBL" id="SBW84478.1"/>
    </source>
</evidence>
<accession>A0A1D3K845</accession>
<sequence>MKVTNGFLLFHHKSEIYSNWYLRPMTVKGIEFNCVEQMLMYAKARLFGDEFRAAEIMATLDPSEQKAIGRKVEGFVESVWVARREAILLHALYAKFTQHEDLKLEMIATGDLDFVEASGSDRVYGVGRWQSDPRIFDRRFWRGLNLLGLALNSVRLRIVEELSAGLPQRRYE</sequence>
<dbReference type="InterPro" id="IPR012816">
    <property type="entry name" value="NADAR"/>
</dbReference>
<dbReference type="Gene3D" id="1.10.357.40">
    <property type="entry name" value="YbiA-like"/>
    <property type="match status" value="1"/>
</dbReference>
<proteinExistence type="predicted"/>
<gene>
    <name evidence="4" type="ORF">PVE_R2G0452</name>
</gene>
<evidence type="ECO:0000256" key="2">
    <source>
        <dbReference type="ARBA" id="ARBA00000751"/>
    </source>
</evidence>
<dbReference type="Pfam" id="PF08719">
    <property type="entry name" value="NADAR"/>
    <property type="match status" value="1"/>
</dbReference>
<evidence type="ECO:0000256" key="1">
    <source>
        <dbReference type="ARBA" id="ARBA00000022"/>
    </source>
</evidence>
<evidence type="ECO:0000259" key="3">
    <source>
        <dbReference type="Pfam" id="PF08719"/>
    </source>
</evidence>
<dbReference type="InterPro" id="IPR037238">
    <property type="entry name" value="YbiA-like_sf"/>
</dbReference>
<dbReference type="Proteomes" id="UP000245431">
    <property type="component" value="Chromosome PVE_r2"/>
</dbReference>
<organism evidence="4 5">
    <name type="scientific">Pseudomonas veronii 1YdBTEX2</name>
    <dbReference type="NCBI Taxonomy" id="1295141"/>
    <lineage>
        <taxon>Bacteria</taxon>
        <taxon>Pseudomonadati</taxon>
        <taxon>Pseudomonadota</taxon>
        <taxon>Gammaproteobacteria</taxon>
        <taxon>Pseudomonadales</taxon>
        <taxon>Pseudomonadaceae</taxon>
        <taxon>Pseudomonas</taxon>
    </lineage>
</organism>